<feature type="transmembrane region" description="Helical" evidence="6">
    <location>
        <begin position="230"/>
        <end position="256"/>
    </location>
</feature>
<feature type="transmembrane region" description="Helical" evidence="6">
    <location>
        <begin position="46"/>
        <end position="69"/>
    </location>
</feature>
<comment type="caution">
    <text evidence="7">The sequence shown here is derived from an EMBL/GenBank/DDBJ whole genome shotgun (WGS) entry which is preliminary data.</text>
</comment>
<dbReference type="Pfam" id="PF13520">
    <property type="entry name" value="AA_permease_2"/>
    <property type="match status" value="1"/>
</dbReference>
<proteinExistence type="predicted"/>
<feature type="transmembrane region" description="Helical" evidence="6">
    <location>
        <begin position="358"/>
        <end position="380"/>
    </location>
</feature>
<keyword evidence="2" id="KW-1003">Cell membrane</keyword>
<dbReference type="PANTHER" id="PTHR42770">
    <property type="entry name" value="AMINO ACID TRANSPORTER-RELATED"/>
    <property type="match status" value="1"/>
</dbReference>
<keyword evidence="5 6" id="KW-0472">Membrane</keyword>
<evidence type="ECO:0000256" key="1">
    <source>
        <dbReference type="ARBA" id="ARBA00004651"/>
    </source>
</evidence>
<dbReference type="Proteomes" id="UP000808914">
    <property type="component" value="Unassembled WGS sequence"/>
</dbReference>
<dbReference type="PANTHER" id="PTHR42770:SF16">
    <property type="entry name" value="AMINO ACID PERMEASE"/>
    <property type="match status" value="1"/>
</dbReference>
<dbReference type="EMBL" id="JAFBER010000003">
    <property type="protein sequence ID" value="MBM7644606.1"/>
    <property type="molecule type" value="Genomic_DNA"/>
</dbReference>
<evidence type="ECO:0000313" key="7">
    <source>
        <dbReference type="EMBL" id="MBM7644606.1"/>
    </source>
</evidence>
<evidence type="ECO:0000313" key="8">
    <source>
        <dbReference type="Proteomes" id="UP000808914"/>
    </source>
</evidence>
<evidence type="ECO:0000256" key="6">
    <source>
        <dbReference type="SAM" id="Phobius"/>
    </source>
</evidence>
<feature type="transmembrane region" description="Helical" evidence="6">
    <location>
        <begin position="198"/>
        <end position="218"/>
    </location>
</feature>
<feature type="transmembrane region" description="Helical" evidence="6">
    <location>
        <begin position="96"/>
        <end position="120"/>
    </location>
</feature>
<evidence type="ECO:0000256" key="2">
    <source>
        <dbReference type="ARBA" id="ARBA00022475"/>
    </source>
</evidence>
<organism evidence="7 8">
    <name type="scientific">Scopulibacillus daqui</name>
    <dbReference type="NCBI Taxonomy" id="1469162"/>
    <lineage>
        <taxon>Bacteria</taxon>
        <taxon>Bacillati</taxon>
        <taxon>Bacillota</taxon>
        <taxon>Bacilli</taxon>
        <taxon>Bacillales</taxon>
        <taxon>Sporolactobacillaceae</taxon>
        <taxon>Scopulibacillus</taxon>
    </lineage>
</organism>
<feature type="transmembrane region" description="Helical" evidence="6">
    <location>
        <begin position="412"/>
        <end position="434"/>
    </location>
</feature>
<dbReference type="PIRSF" id="PIRSF006060">
    <property type="entry name" value="AA_transporter"/>
    <property type="match status" value="1"/>
</dbReference>
<name>A0ABS2PXB7_9BACL</name>
<feature type="transmembrane region" description="Helical" evidence="6">
    <location>
        <begin position="22"/>
        <end position="40"/>
    </location>
</feature>
<feature type="transmembrane region" description="Helical" evidence="6">
    <location>
        <begin position="157"/>
        <end position="178"/>
    </location>
</feature>
<keyword evidence="8" id="KW-1185">Reference proteome</keyword>
<keyword evidence="4 6" id="KW-1133">Transmembrane helix</keyword>
<evidence type="ECO:0000256" key="4">
    <source>
        <dbReference type="ARBA" id="ARBA00022989"/>
    </source>
</evidence>
<dbReference type="Gene3D" id="1.20.1740.10">
    <property type="entry name" value="Amino acid/polyamine transporter I"/>
    <property type="match status" value="1"/>
</dbReference>
<reference evidence="7 8" key="1">
    <citation type="submission" date="2021-01" db="EMBL/GenBank/DDBJ databases">
        <title>Genomic Encyclopedia of Type Strains, Phase IV (KMG-IV): sequencing the most valuable type-strain genomes for metagenomic binning, comparative biology and taxonomic classification.</title>
        <authorList>
            <person name="Goeker M."/>
        </authorList>
    </citation>
    <scope>NUCLEOTIDE SEQUENCE [LARGE SCALE GENOMIC DNA]</scope>
    <source>
        <strain evidence="7 8">DSM 28236</strain>
    </source>
</reference>
<sequence>MAAPAESNRTQQLKRSLSMRDLIVYGLIFMGPLAPMGIYGDVVQASHGMIVLTYIVSCVVMLFTAYSYFHMSKEFPSAGSAYAYIQHGLNPHIGFLAGWMILLDYMLIPALNVLIAASWLHAWMPSIPNFVWLLLFVIINTAINIRGVKLAMMVSWIVFLAEFAFFLLFGVLAVIYVIQGKASFSMDPVYQPHEFSPSLIASGMSIAVLSFLGFDGISTLAEETKSKRSIVGMATVWSLIIVSVMYIAFVYLGAIVHPNYNTFPNLDVAFYYILNQVGGPWMQTIVIVLKFFSAICCGMAAQAAISRLLFSMGRDRVLPKVLSKLHKKYQTPVPAILLVACVSVVIGYIMSIGNLSRLVNFGAVTTFIVLNITVIIYFFIRKRTGKWWQHLIMPLLGFAILLYVWINFDKMTFYLGVTWFVIGLMILLINVFILKKSGKDLKID</sequence>
<feature type="transmembrane region" description="Helical" evidence="6">
    <location>
        <begin position="126"/>
        <end position="145"/>
    </location>
</feature>
<dbReference type="InterPro" id="IPR050367">
    <property type="entry name" value="APC_superfamily"/>
</dbReference>
<keyword evidence="3 6" id="KW-0812">Transmembrane</keyword>
<dbReference type="RefSeq" id="WP_205002557.1">
    <property type="nucleotide sequence ID" value="NZ_JAFBER010000003.1"/>
</dbReference>
<evidence type="ECO:0000256" key="5">
    <source>
        <dbReference type="ARBA" id="ARBA00023136"/>
    </source>
</evidence>
<protein>
    <submittedName>
        <fullName evidence="7">Amino acid transporter</fullName>
    </submittedName>
</protein>
<feature type="transmembrane region" description="Helical" evidence="6">
    <location>
        <begin position="331"/>
        <end position="352"/>
    </location>
</feature>
<feature type="transmembrane region" description="Helical" evidence="6">
    <location>
        <begin position="387"/>
        <end position="406"/>
    </location>
</feature>
<gene>
    <name evidence="7" type="ORF">JOD45_000799</name>
</gene>
<comment type="subcellular location">
    <subcellularLocation>
        <location evidence="1">Cell membrane</location>
        <topology evidence="1">Multi-pass membrane protein</topology>
    </subcellularLocation>
</comment>
<feature type="transmembrane region" description="Helical" evidence="6">
    <location>
        <begin position="285"/>
        <end position="310"/>
    </location>
</feature>
<evidence type="ECO:0000256" key="3">
    <source>
        <dbReference type="ARBA" id="ARBA00022692"/>
    </source>
</evidence>
<accession>A0ABS2PXB7</accession>
<dbReference type="InterPro" id="IPR002293">
    <property type="entry name" value="AA/rel_permease1"/>
</dbReference>